<dbReference type="AlphaFoldDB" id="A0A1Z5KN49"/>
<name>A0A1Z5KN49_FISSO</name>
<dbReference type="InParanoid" id="A0A1Z5KN49"/>
<keyword evidence="2" id="KW-1185">Reference proteome</keyword>
<sequence>MINLSHLQHLAMQQQRQQQQQQQQLQQNQANLLHNALAAPLAQNHTSTQAFQYFQQSQLQQRDHLSIRQTSKNDKALSDRSMFVVFVKVLLRYMDKLSDERLTQRTKHAIAECTRLHRSGALGFTSLSDALEIRLRSLIGDEHWNRAQNYCTYLIERKERGNGEKMVSAAQI</sequence>
<organism evidence="1 2">
    <name type="scientific">Fistulifera solaris</name>
    <name type="common">Oleaginous diatom</name>
    <dbReference type="NCBI Taxonomy" id="1519565"/>
    <lineage>
        <taxon>Eukaryota</taxon>
        <taxon>Sar</taxon>
        <taxon>Stramenopiles</taxon>
        <taxon>Ochrophyta</taxon>
        <taxon>Bacillariophyta</taxon>
        <taxon>Bacillariophyceae</taxon>
        <taxon>Bacillariophycidae</taxon>
        <taxon>Naviculales</taxon>
        <taxon>Naviculaceae</taxon>
        <taxon>Fistulifera</taxon>
    </lineage>
</organism>
<evidence type="ECO:0000313" key="1">
    <source>
        <dbReference type="EMBL" id="GAX27348.1"/>
    </source>
</evidence>
<dbReference type="EMBL" id="BDSP01000255">
    <property type="protein sequence ID" value="GAX27348.1"/>
    <property type="molecule type" value="Genomic_DNA"/>
</dbReference>
<evidence type="ECO:0000313" key="2">
    <source>
        <dbReference type="Proteomes" id="UP000198406"/>
    </source>
</evidence>
<comment type="caution">
    <text evidence="1">The sequence shown here is derived from an EMBL/GenBank/DDBJ whole genome shotgun (WGS) entry which is preliminary data.</text>
</comment>
<dbReference type="OrthoDB" id="47616at2759"/>
<gene>
    <name evidence="1" type="ORF">FisN_23Lu124</name>
</gene>
<proteinExistence type="predicted"/>
<reference evidence="1 2" key="1">
    <citation type="journal article" date="2015" name="Plant Cell">
        <title>Oil accumulation by the oleaginous diatom Fistulifera solaris as revealed by the genome and transcriptome.</title>
        <authorList>
            <person name="Tanaka T."/>
            <person name="Maeda Y."/>
            <person name="Veluchamy A."/>
            <person name="Tanaka M."/>
            <person name="Abida H."/>
            <person name="Marechal E."/>
            <person name="Bowler C."/>
            <person name="Muto M."/>
            <person name="Sunaga Y."/>
            <person name="Tanaka M."/>
            <person name="Yoshino T."/>
            <person name="Taniguchi T."/>
            <person name="Fukuda Y."/>
            <person name="Nemoto M."/>
            <person name="Matsumoto M."/>
            <person name="Wong P.S."/>
            <person name="Aburatani S."/>
            <person name="Fujibuchi W."/>
        </authorList>
    </citation>
    <scope>NUCLEOTIDE SEQUENCE [LARGE SCALE GENOMIC DNA]</scope>
    <source>
        <strain evidence="1 2">JPCC DA0580</strain>
    </source>
</reference>
<protein>
    <submittedName>
        <fullName evidence="1">Uncharacterized protein</fullName>
    </submittedName>
</protein>
<accession>A0A1Z5KN49</accession>
<dbReference type="Proteomes" id="UP000198406">
    <property type="component" value="Unassembled WGS sequence"/>
</dbReference>